<reference evidence="2 3" key="1">
    <citation type="submission" date="2021-06" db="EMBL/GenBank/DDBJ databases">
        <title>Caerostris extrusa draft genome.</title>
        <authorList>
            <person name="Kono N."/>
            <person name="Arakawa K."/>
        </authorList>
    </citation>
    <scope>NUCLEOTIDE SEQUENCE [LARGE SCALE GENOMIC DNA]</scope>
</reference>
<gene>
    <name evidence="2" type="ORF">CEXT_39041</name>
</gene>
<feature type="region of interest" description="Disordered" evidence="1">
    <location>
        <begin position="208"/>
        <end position="235"/>
    </location>
</feature>
<evidence type="ECO:0000313" key="3">
    <source>
        <dbReference type="Proteomes" id="UP001054945"/>
    </source>
</evidence>
<accession>A0AAV4TIJ7</accession>
<comment type="caution">
    <text evidence="2">The sequence shown here is derived from an EMBL/GenBank/DDBJ whole genome shotgun (WGS) entry which is preliminary data.</text>
</comment>
<name>A0AAV4TIJ7_CAEEX</name>
<feature type="region of interest" description="Disordered" evidence="1">
    <location>
        <begin position="159"/>
        <end position="195"/>
    </location>
</feature>
<organism evidence="2 3">
    <name type="scientific">Caerostris extrusa</name>
    <name type="common">Bark spider</name>
    <name type="synonym">Caerostris bankana</name>
    <dbReference type="NCBI Taxonomy" id="172846"/>
    <lineage>
        <taxon>Eukaryota</taxon>
        <taxon>Metazoa</taxon>
        <taxon>Ecdysozoa</taxon>
        <taxon>Arthropoda</taxon>
        <taxon>Chelicerata</taxon>
        <taxon>Arachnida</taxon>
        <taxon>Araneae</taxon>
        <taxon>Araneomorphae</taxon>
        <taxon>Entelegynae</taxon>
        <taxon>Araneoidea</taxon>
        <taxon>Araneidae</taxon>
        <taxon>Caerostris</taxon>
    </lineage>
</organism>
<keyword evidence="3" id="KW-1185">Reference proteome</keyword>
<evidence type="ECO:0000256" key="1">
    <source>
        <dbReference type="SAM" id="MobiDB-lite"/>
    </source>
</evidence>
<feature type="compositionally biased region" description="Basic and acidic residues" evidence="1">
    <location>
        <begin position="159"/>
        <end position="174"/>
    </location>
</feature>
<evidence type="ECO:0000313" key="2">
    <source>
        <dbReference type="EMBL" id="GIY45039.1"/>
    </source>
</evidence>
<dbReference type="EMBL" id="BPLR01011225">
    <property type="protein sequence ID" value="GIY45039.1"/>
    <property type="molecule type" value="Genomic_DNA"/>
</dbReference>
<protein>
    <submittedName>
        <fullName evidence="2">Uncharacterized protein</fullName>
    </submittedName>
</protein>
<dbReference type="AlphaFoldDB" id="A0AAV4TIJ7"/>
<proteinExistence type="predicted"/>
<dbReference type="Proteomes" id="UP001054945">
    <property type="component" value="Unassembled WGS sequence"/>
</dbReference>
<sequence length="307" mass="34563">MAFQKVRIDKKIKKTMLLLSKKKYITNTLLNRDIERPMIAVLKVLEKFLLVVELMSRNYVILQIHIFGDWTRLVRSIHSTLVRREEYEFWQSEEDRGNGQLDRGNIRQTEETSLADASGTSGRRRERPGCALLANTTRLCLVGDTSGRQRSEVVPCWEDRGDDQVVPGRQRELPSPDSLVGRRTSPVVPGDTSGRQMPALLANLQERRRGAEGPSPTGCALADASGTSGRQRSDQVVPCWTGDRGATRLCLVGDTSGRQRSDQVVPCWRYLRETEETTRLCLVAIPGDRGDNQVTCWQMQLPSGDRL</sequence>
<feature type="region of interest" description="Disordered" evidence="1">
    <location>
        <begin position="94"/>
        <end position="128"/>
    </location>
</feature>